<evidence type="ECO:0000313" key="1">
    <source>
        <dbReference type="EMBL" id="GBP89204.1"/>
    </source>
</evidence>
<organism evidence="1 2">
    <name type="scientific">Eumeta variegata</name>
    <name type="common">Bagworm moth</name>
    <name type="synonym">Eumeta japonica</name>
    <dbReference type="NCBI Taxonomy" id="151549"/>
    <lineage>
        <taxon>Eukaryota</taxon>
        <taxon>Metazoa</taxon>
        <taxon>Ecdysozoa</taxon>
        <taxon>Arthropoda</taxon>
        <taxon>Hexapoda</taxon>
        <taxon>Insecta</taxon>
        <taxon>Pterygota</taxon>
        <taxon>Neoptera</taxon>
        <taxon>Endopterygota</taxon>
        <taxon>Lepidoptera</taxon>
        <taxon>Glossata</taxon>
        <taxon>Ditrysia</taxon>
        <taxon>Tineoidea</taxon>
        <taxon>Psychidae</taxon>
        <taxon>Oiketicinae</taxon>
        <taxon>Eumeta</taxon>
    </lineage>
</organism>
<reference evidence="1 2" key="1">
    <citation type="journal article" date="2019" name="Commun. Biol.">
        <title>The bagworm genome reveals a unique fibroin gene that provides high tensile strength.</title>
        <authorList>
            <person name="Kono N."/>
            <person name="Nakamura H."/>
            <person name="Ohtoshi R."/>
            <person name="Tomita M."/>
            <person name="Numata K."/>
            <person name="Arakawa K."/>
        </authorList>
    </citation>
    <scope>NUCLEOTIDE SEQUENCE [LARGE SCALE GENOMIC DNA]</scope>
</reference>
<evidence type="ECO:0000313" key="2">
    <source>
        <dbReference type="Proteomes" id="UP000299102"/>
    </source>
</evidence>
<name>A0A4C1ZQ49_EUMVA</name>
<dbReference type="OrthoDB" id="6370710at2759"/>
<keyword evidence="2" id="KW-1185">Reference proteome</keyword>
<gene>
    <name evidence="1" type="ORF">EVAR_60383_1</name>
</gene>
<protein>
    <submittedName>
        <fullName evidence="1">Uncharacterized protein</fullName>
    </submittedName>
</protein>
<accession>A0A4C1ZQ49</accession>
<dbReference type="Proteomes" id="UP000299102">
    <property type="component" value="Unassembled WGS sequence"/>
</dbReference>
<proteinExistence type="predicted"/>
<sequence>MYGVSLKDKCKNSDVRERCGVREDVGTRVERGTLLWFGHLERVYAVRGLGLKGDLMIYMRDINSDVVGFEPSARVTLLSYTAPPPTM</sequence>
<dbReference type="EMBL" id="BGZK01001982">
    <property type="protein sequence ID" value="GBP89204.1"/>
    <property type="molecule type" value="Genomic_DNA"/>
</dbReference>
<dbReference type="AlphaFoldDB" id="A0A4C1ZQ49"/>
<comment type="caution">
    <text evidence="1">The sequence shown here is derived from an EMBL/GenBank/DDBJ whole genome shotgun (WGS) entry which is preliminary data.</text>
</comment>